<comment type="caution">
    <text evidence="3">The sequence shown here is derived from an EMBL/GenBank/DDBJ whole genome shotgun (WGS) entry which is preliminary data.</text>
</comment>
<dbReference type="AlphaFoldDB" id="A0A9P1DK42"/>
<accession>A0A9P1DK42</accession>
<evidence type="ECO:0000313" key="4">
    <source>
        <dbReference type="EMBL" id="CAL1165125.1"/>
    </source>
</evidence>
<feature type="transmembrane region" description="Helical" evidence="2">
    <location>
        <begin position="53"/>
        <end position="72"/>
    </location>
</feature>
<feature type="region of interest" description="Disordered" evidence="1">
    <location>
        <begin position="1"/>
        <end position="35"/>
    </location>
</feature>
<keyword evidence="2" id="KW-1133">Transmembrane helix</keyword>
<feature type="transmembrane region" description="Helical" evidence="2">
    <location>
        <begin position="180"/>
        <end position="197"/>
    </location>
</feature>
<dbReference type="PANTHER" id="PTHR31134:SF1">
    <property type="entry name" value="TRANSMEMBRANE PROTEIN 128"/>
    <property type="match status" value="1"/>
</dbReference>
<dbReference type="Pfam" id="PF20479">
    <property type="entry name" value="TMEM128"/>
    <property type="match status" value="1"/>
</dbReference>
<name>A0A9P1DK42_9DINO</name>
<reference evidence="3" key="1">
    <citation type="submission" date="2022-10" db="EMBL/GenBank/DDBJ databases">
        <authorList>
            <person name="Chen Y."/>
            <person name="Dougan E. K."/>
            <person name="Chan C."/>
            <person name="Rhodes N."/>
            <person name="Thang M."/>
        </authorList>
    </citation>
    <scope>NUCLEOTIDE SEQUENCE</scope>
</reference>
<dbReference type="EMBL" id="CAMXCT020005223">
    <property type="protein sequence ID" value="CAL1165125.1"/>
    <property type="molecule type" value="Genomic_DNA"/>
</dbReference>
<dbReference type="EMBL" id="CAMXCT010005223">
    <property type="protein sequence ID" value="CAI4011750.1"/>
    <property type="molecule type" value="Genomic_DNA"/>
</dbReference>
<sequence>MARKPQTYGKLSQDDGLKRRKQKADSDSEEVDESQLSERERAKKKWVKRLNWLWRKMTAAFWVSAACGLIWYTNFFRVMWESPLVNRTYFYLALACLTFNMTMLAYLAIWCTSVLKIDEPWKTKHPKAIPVMAIVGFSSVWLFFFAFWPVWGLLTLVIQFVLFLGFVSAGHFLPSGTLGAILMFVIFFGAFFTSELIPHEGLAHYTPRPSMVGDAASNEKAEKAHACTDAHARLSVVSKLQGITP</sequence>
<dbReference type="OrthoDB" id="58903at2759"/>
<evidence type="ECO:0000256" key="1">
    <source>
        <dbReference type="SAM" id="MobiDB-lite"/>
    </source>
</evidence>
<evidence type="ECO:0000313" key="6">
    <source>
        <dbReference type="Proteomes" id="UP001152797"/>
    </source>
</evidence>
<evidence type="ECO:0000256" key="2">
    <source>
        <dbReference type="SAM" id="Phobius"/>
    </source>
</evidence>
<feature type="transmembrane region" description="Helical" evidence="2">
    <location>
        <begin position="92"/>
        <end position="115"/>
    </location>
</feature>
<keyword evidence="2" id="KW-0472">Membrane</keyword>
<dbReference type="PANTHER" id="PTHR31134">
    <property type="entry name" value="TRANSMEMBRANE PROTEIN 128"/>
    <property type="match status" value="1"/>
</dbReference>
<evidence type="ECO:0000313" key="5">
    <source>
        <dbReference type="EMBL" id="CAL4799062.1"/>
    </source>
</evidence>
<protein>
    <submittedName>
        <fullName evidence="5">Transmembrane protein 128</fullName>
    </submittedName>
</protein>
<proteinExistence type="predicted"/>
<dbReference type="InterPro" id="IPR033579">
    <property type="entry name" value="TMEM128"/>
</dbReference>
<feature type="transmembrane region" description="Helical" evidence="2">
    <location>
        <begin position="127"/>
        <end position="147"/>
    </location>
</feature>
<dbReference type="Proteomes" id="UP001152797">
    <property type="component" value="Unassembled WGS sequence"/>
</dbReference>
<keyword evidence="6" id="KW-1185">Reference proteome</keyword>
<reference evidence="4" key="2">
    <citation type="submission" date="2024-04" db="EMBL/GenBank/DDBJ databases">
        <authorList>
            <person name="Chen Y."/>
            <person name="Shah S."/>
            <person name="Dougan E. K."/>
            <person name="Thang M."/>
            <person name="Chan C."/>
        </authorList>
    </citation>
    <scope>NUCLEOTIDE SEQUENCE [LARGE SCALE GENOMIC DNA]</scope>
</reference>
<evidence type="ECO:0000313" key="3">
    <source>
        <dbReference type="EMBL" id="CAI4011750.1"/>
    </source>
</evidence>
<dbReference type="EMBL" id="CAMXCT030005223">
    <property type="protein sequence ID" value="CAL4799062.1"/>
    <property type="molecule type" value="Genomic_DNA"/>
</dbReference>
<keyword evidence="2 5" id="KW-0812">Transmembrane</keyword>
<gene>
    <name evidence="3" type="ORF">C1SCF055_LOCUS36880</name>
</gene>
<organism evidence="3">
    <name type="scientific">Cladocopium goreaui</name>
    <dbReference type="NCBI Taxonomy" id="2562237"/>
    <lineage>
        <taxon>Eukaryota</taxon>
        <taxon>Sar</taxon>
        <taxon>Alveolata</taxon>
        <taxon>Dinophyceae</taxon>
        <taxon>Suessiales</taxon>
        <taxon>Symbiodiniaceae</taxon>
        <taxon>Cladocopium</taxon>
    </lineage>
</organism>